<reference evidence="1 2" key="1">
    <citation type="submission" date="2018-06" db="EMBL/GenBank/DDBJ databases">
        <authorList>
            <consortium name="Pathogen Informatics"/>
            <person name="Doyle S."/>
        </authorList>
    </citation>
    <scope>NUCLEOTIDE SEQUENCE [LARGE SCALE GENOMIC DNA]</scope>
    <source>
        <strain evidence="1 2">NCTC7295</strain>
    </source>
</reference>
<evidence type="ECO:0000313" key="1">
    <source>
        <dbReference type="EMBL" id="SUG13848.1"/>
    </source>
</evidence>
<organism evidence="1 2">
    <name type="scientific">Salmonella enterica subsp. arizonae</name>
    <dbReference type="NCBI Taxonomy" id="59203"/>
    <lineage>
        <taxon>Bacteria</taxon>
        <taxon>Pseudomonadati</taxon>
        <taxon>Pseudomonadota</taxon>
        <taxon>Gammaproteobacteria</taxon>
        <taxon>Enterobacterales</taxon>
        <taxon>Enterobacteriaceae</taxon>
        <taxon>Salmonella</taxon>
    </lineage>
</organism>
<dbReference type="AlphaFoldDB" id="A0A379S3F0"/>
<name>A0A379S3F0_SALER</name>
<dbReference type="EMBL" id="UGWZ01000001">
    <property type="protein sequence ID" value="SUG13848.1"/>
    <property type="molecule type" value="Genomic_DNA"/>
</dbReference>
<sequence length="121" mass="13973">MVHQGSVYGIQNPVAFSVVKLPVFGAANFQQFRVNLTAQRELGYGTLKLCENICDNRARLNINSAQETRYCVDAVLYRQRVLKGHLLFHRNPLTLSALRLIRKSIQQLVFRKHAPFRFIFL</sequence>
<accession>A0A379S3F0</accession>
<gene>
    <name evidence="1" type="ORF">NCTC7295_01452</name>
</gene>
<evidence type="ECO:0000313" key="2">
    <source>
        <dbReference type="Proteomes" id="UP000254124"/>
    </source>
</evidence>
<dbReference type="Proteomes" id="UP000254124">
    <property type="component" value="Unassembled WGS sequence"/>
</dbReference>
<protein>
    <submittedName>
        <fullName evidence="1">Uncharacterized protein</fullName>
    </submittedName>
</protein>
<proteinExistence type="predicted"/>